<dbReference type="GO" id="GO:0004674">
    <property type="term" value="F:protein serine/threonine kinase activity"/>
    <property type="evidence" value="ECO:0007669"/>
    <property type="project" value="TreeGrafter"/>
</dbReference>
<evidence type="ECO:0000313" key="2">
    <source>
        <dbReference type="EMBL" id="RJE24118.1"/>
    </source>
</evidence>
<dbReference type="PANTHER" id="PTHR44167">
    <property type="entry name" value="OVARIAN-SPECIFIC SERINE/THREONINE-PROTEIN KINASE LOK-RELATED"/>
    <property type="match status" value="1"/>
</dbReference>
<dbReference type="AlphaFoldDB" id="A0A3A2ZLN8"/>
<dbReference type="GO" id="GO:0005737">
    <property type="term" value="C:cytoplasm"/>
    <property type="evidence" value="ECO:0007669"/>
    <property type="project" value="TreeGrafter"/>
</dbReference>
<feature type="domain" description="Protein kinase" evidence="1">
    <location>
        <begin position="1"/>
        <end position="206"/>
    </location>
</feature>
<dbReference type="STRING" id="2070753.A0A3A2ZLN8"/>
<dbReference type="GO" id="GO:0005634">
    <property type="term" value="C:nucleus"/>
    <property type="evidence" value="ECO:0007669"/>
    <property type="project" value="TreeGrafter"/>
</dbReference>
<name>A0A3A2ZLN8_9EURO</name>
<dbReference type="InterPro" id="IPR000719">
    <property type="entry name" value="Prot_kinase_dom"/>
</dbReference>
<dbReference type="GO" id="GO:0005524">
    <property type="term" value="F:ATP binding"/>
    <property type="evidence" value="ECO:0007669"/>
    <property type="project" value="InterPro"/>
</dbReference>
<accession>A0A3A2ZLN8</accession>
<dbReference type="SUPFAM" id="SSF56112">
    <property type="entry name" value="Protein kinase-like (PK-like)"/>
    <property type="match status" value="1"/>
</dbReference>
<dbReference type="InterPro" id="IPR001245">
    <property type="entry name" value="Ser-Thr/Tyr_kinase_cat_dom"/>
</dbReference>
<dbReference type="Pfam" id="PF07714">
    <property type="entry name" value="PK_Tyr_Ser-Thr"/>
    <property type="match status" value="1"/>
</dbReference>
<reference evidence="3" key="1">
    <citation type="submission" date="2017-02" db="EMBL/GenBank/DDBJ databases">
        <authorList>
            <person name="Tafer H."/>
            <person name="Lopandic K."/>
        </authorList>
    </citation>
    <scope>NUCLEOTIDE SEQUENCE [LARGE SCALE GENOMIC DNA]</scope>
    <source>
        <strain evidence="3">CBS 366.77</strain>
    </source>
</reference>
<dbReference type="GO" id="GO:0044773">
    <property type="term" value="P:mitotic DNA damage checkpoint signaling"/>
    <property type="evidence" value="ECO:0007669"/>
    <property type="project" value="TreeGrafter"/>
</dbReference>
<gene>
    <name evidence="2" type="ORF">PHISCL_03553</name>
</gene>
<evidence type="ECO:0000259" key="1">
    <source>
        <dbReference type="PROSITE" id="PS50011"/>
    </source>
</evidence>
<comment type="caution">
    <text evidence="2">The sequence shown here is derived from an EMBL/GenBank/DDBJ whole genome shotgun (WGS) entry which is preliminary data.</text>
</comment>
<proteinExistence type="predicted"/>
<dbReference type="InterPro" id="IPR011009">
    <property type="entry name" value="Kinase-like_dom_sf"/>
</dbReference>
<sequence length="206" mass="23879">MKNGELRSYLESHTASRTLQLLWFCQMAHTLAHIHERHVLVTDISTRNFLLDDNMSLKLCDFSEASVLPLQTNTETADDEGYTVAVDIGLLGVIMYEIVTGTRCEIDLYKDNDPRDGRAYWPDRSYLSSTENLWLGPIIEACWTGGFQDARSLLEALETAEEQPPFIKTQFQFSFIRSTWRRIQERSIMSMAICRLIFCMRMRNHL</sequence>
<dbReference type="OrthoDB" id="1668230at2759"/>
<dbReference type="EMBL" id="MVGC01000093">
    <property type="protein sequence ID" value="RJE24118.1"/>
    <property type="molecule type" value="Genomic_DNA"/>
</dbReference>
<dbReference type="PROSITE" id="PS50011">
    <property type="entry name" value="PROTEIN_KINASE_DOM"/>
    <property type="match status" value="1"/>
</dbReference>
<protein>
    <submittedName>
        <fullName evidence="2">STYKc</fullName>
    </submittedName>
</protein>
<evidence type="ECO:0000313" key="3">
    <source>
        <dbReference type="Proteomes" id="UP000266188"/>
    </source>
</evidence>
<dbReference type="PANTHER" id="PTHR44167:SF18">
    <property type="entry name" value="PROTEIN KINASE DOMAIN-CONTAINING PROTEIN"/>
    <property type="match status" value="1"/>
</dbReference>
<keyword evidence="3" id="KW-1185">Reference proteome</keyword>
<dbReference type="Proteomes" id="UP000266188">
    <property type="component" value="Unassembled WGS sequence"/>
</dbReference>
<organism evidence="2 3">
    <name type="scientific">Aspergillus sclerotialis</name>
    <dbReference type="NCBI Taxonomy" id="2070753"/>
    <lineage>
        <taxon>Eukaryota</taxon>
        <taxon>Fungi</taxon>
        <taxon>Dikarya</taxon>
        <taxon>Ascomycota</taxon>
        <taxon>Pezizomycotina</taxon>
        <taxon>Eurotiomycetes</taxon>
        <taxon>Eurotiomycetidae</taxon>
        <taxon>Eurotiales</taxon>
        <taxon>Aspergillaceae</taxon>
        <taxon>Aspergillus</taxon>
        <taxon>Aspergillus subgen. Polypaecilum</taxon>
    </lineage>
</organism>
<dbReference type="Gene3D" id="1.10.510.10">
    <property type="entry name" value="Transferase(Phosphotransferase) domain 1"/>
    <property type="match status" value="1"/>
</dbReference>